<sequence>MSVTVSPASSKTCIRNKKTRYFIRSLHWIQSCLLVLEKLTILSYNYYFRCKSYWTTTEQLYKQFGEMIKNDDTKDLRILGACGHLCL</sequence>
<dbReference type="HOGENOM" id="CLU_2478314_0_0_7"/>
<keyword evidence="2" id="KW-1185">Reference proteome</keyword>
<reference evidence="1 2" key="2">
    <citation type="submission" date="2012-02" db="EMBL/GenBank/DDBJ databases">
        <title>Improved High-Quality Draft sequence of Desulfobacter postgatei 2ac9.</title>
        <authorList>
            <consortium name="US DOE Joint Genome Institute"/>
            <person name="Lucas S."/>
            <person name="Han J."/>
            <person name="Lapidus A."/>
            <person name="Cheng J.-F."/>
            <person name="Goodwin L."/>
            <person name="Pitluck S."/>
            <person name="Peters L."/>
            <person name="Ovchinnikova G."/>
            <person name="Held B."/>
            <person name="Detter J.C."/>
            <person name="Han C."/>
            <person name="Tapia R."/>
            <person name="Land M."/>
            <person name="Hauser L."/>
            <person name="Kyrpides N."/>
            <person name="Ivanova N."/>
            <person name="Pagani I."/>
            <person name="Orellana R."/>
            <person name="Lovley D."/>
            <person name="Woyke T."/>
        </authorList>
    </citation>
    <scope>NUCLEOTIDE SEQUENCE [LARGE SCALE GENOMIC DNA]</scope>
    <source>
        <strain evidence="1 2">2ac9</strain>
    </source>
</reference>
<gene>
    <name evidence="1" type="ORF">DespoDRAFT_02363</name>
</gene>
<reference evidence="1 2" key="1">
    <citation type="submission" date="2011-09" db="EMBL/GenBank/DDBJ databases">
        <authorList>
            <consortium name="US DOE Joint Genome Institute (JGI-PGF)"/>
            <person name="Lucas S."/>
            <person name="Han J."/>
            <person name="Lapidus A."/>
            <person name="Cheng J.-F."/>
            <person name="Goodwin L."/>
            <person name="Pitluck S."/>
            <person name="Peters L."/>
            <person name="Land M.L."/>
            <person name="Hauser L."/>
            <person name="Orellana R."/>
            <person name="Lovley D."/>
            <person name="Woyke T.J."/>
        </authorList>
    </citation>
    <scope>NUCLEOTIDE SEQUENCE [LARGE SCALE GENOMIC DNA]</scope>
    <source>
        <strain evidence="1 2">2ac9</strain>
    </source>
</reference>
<dbReference type="Proteomes" id="UP000005778">
    <property type="component" value="Chromosome"/>
</dbReference>
<dbReference type="AlphaFoldDB" id="I5B414"/>
<protein>
    <submittedName>
        <fullName evidence="1">Uncharacterized protein</fullName>
    </submittedName>
</protein>
<name>I5B414_9BACT</name>
<evidence type="ECO:0000313" key="2">
    <source>
        <dbReference type="Proteomes" id="UP000005778"/>
    </source>
</evidence>
<dbReference type="STRING" id="879212.DespoDRAFT_02363"/>
<evidence type="ECO:0000313" key="1">
    <source>
        <dbReference type="EMBL" id="EIM64227.1"/>
    </source>
</evidence>
<dbReference type="EMBL" id="CM001488">
    <property type="protein sequence ID" value="EIM64227.1"/>
    <property type="molecule type" value="Genomic_DNA"/>
</dbReference>
<organism evidence="1 2">
    <name type="scientific">Desulfobacter postgatei 2ac9</name>
    <dbReference type="NCBI Taxonomy" id="879212"/>
    <lineage>
        <taxon>Bacteria</taxon>
        <taxon>Pseudomonadati</taxon>
        <taxon>Thermodesulfobacteriota</taxon>
        <taxon>Desulfobacteria</taxon>
        <taxon>Desulfobacterales</taxon>
        <taxon>Desulfobacteraceae</taxon>
        <taxon>Desulfobacter</taxon>
    </lineage>
</organism>
<accession>I5B414</accession>
<proteinExistence type="predicted"/>